<dbReference type="OrthoDB" id="9767435at2"/>
<dbReference type="AlphaFoldDB" id="A0A059FAG2"/>
<evidence type="ECO:0000313" key="3">
    <source>
        <dbReference type="Proteomes" id="UP000025171"/>
    </source>
</evidence>
<evidence type="ECO:0000313" key="2">
    <source>
        <dbReference type="EMBL" id="KCZ87587.1"/>
    </source>
</evidence>
<dbReference type="InterPro" id="IPR007345">
    <property type="entry name" value="Polysacch_pyruvyl_Trfase"/>
</dbReference>
<accession>A0A059FAG2</accession>
<dbReference type="EMBL" id="ARYK01000012">
    <property type="protein sequence ID" value="KCZ87587.1"/>
    <property type="molecule type" value="Genomic_DNA"/>
</dbReference>
<organism evidence="2 3">
    <name type="scientific">Hyphomonas johnsonii MHS-2</name>
    <dbReference type="NCBI Taxonomy" id="1280950"/>
    <lineage>
        <taxon>Bacteria</taxon>
        <taxon>Pseudomonadati</taxon>
        <taxon>Pseudomonadota</taxon>
        <taxon>Alphaproteobacteria</taxon>
        <taxon>Hyphomonadales</taxon>
        <taxon>Hyphomonadaceae</taxon>
        <taxon>Hyphomonas</taxon>
    </lineage>
</organism>
<evidence type="ECO:0000259" key="1">
    <source>
        <dbReference type="Pfam" id="PF04230"/>
    </source>
</evidence>
<proteinExistence type="predicted"/>
<dbReference type="Proteomes" id="UP000025171">
    <property type="component" value="Unassembled WGS sequence"/>
</dbReference>
<dbReference type="RefSeq" id="WP_035619231.1">
    <property type="nucleotide sequence ID" value="NZ_ARYK01000012.1"/>
</dbReference>
<dbReference type="STRING" id="1280950.HJO_16480"/>
<keyword evidence="3" id="KW-1185">Reference proteome</keyword>
<reference evidence="2 3" key="1">
    <citation type="journal article" date="2014" name="Antonie Van Leeuwenhoek">
        <title>Hyphomonas beringensis sp. nov. and Hyphomonas chukchiensis sp. nov., isolated from surface seawater of the Bering Sea and Chukchi Sea.</title>
        <authorList>
            <person name="Li C."/>
            <person name="Lai Q."/>
            <person name="Li G."/>
            <person name="Dong C."/>
            <person name="Wang J."/>
            <person name="Liao Y."/>
            <person name="Shao Z."/>
        </authorList>
    </citation>
    <scope>NUCLEOTIDE SEQUENCE [LARGE SCALE GENOMIC DNA]</scope>
    <source>
        <strain evidence="2 3">MHS-2</strain>
    </source>
</reference>
<name>A0A059FAG2_9PROT</name>
<gene>
    <name evidence="2" type="ORF">HJO_16480</name>
</gene>
<dbReference type="eggNOG" id="COG2327">
    <property type="taxonomic scope" value="Bacteria"/>
</dbReference>
<dbReference type="Pfam" id="PF04230">
    <property type="entry name" value="PS_pyruv_trans"/>
    <property type="match status" value="1"/>
</dbReference>
<protein>
    <recommendedName>
        <fullName evidence="1">Polysaccharide pyruvyl transferase domain-containing protein</fullName>
    </recommendedName>
</protein>
<comment type="caution">
    <text evidence="2">The sequence shown here is derived from an EMBL/GenBank/DDBJ whole genome shotgun (WGS) entry which is preliminary data.</text>
</comment>
<dbReference type="PATRIC" id="fig|1280950.3.peg.3300"/>
<feature type="domain" description="Polysaccharide pyruvyl transferase" evidence="1">
    <location>
        <begin position="31"/>
        <end position="306"/>
    </location>
</feature>
<sequence>MTRYGILSIVQKVPVARKRPFTTLYQMIGKNTGNLLFTNAVWNQIGGNKERVSFTFSPELLNETLDALVIPAANWLSPFVDFSTLADLFEQLTIPTILIGIGAQDDSYSGAVAIPEGTQRFVKAISERSESISVRGQYTQEILSSLGVQNTTVTGCPSLYHDFRPFFPPGPVKVRQSKGLIHSTRYSATYEPFANEESIHRQLFRIAFQEGMDILIQSEPEEMSLLVQATEKPAFDAGLKALLKQIYDAPDWPTLKAYIREQGRTFFDVDTWARALDSYDYVFGTRLHGTIMALNSGVPAYMLHHDSRTREICEFAAIPSSAARGIQLTPRKMKGFVENADFGSYYSKRETNKLNYKAFLARNGLVASDF</sequence>